<evidence type="ECO:0000256" key="3">
    <source>
        <dbReference type="ARBA" id="ARBA00018727"/>
    </source>
</evidence>
<evidence type="ECO:0000313" key="12">
    <source>
        <dbReference type="Proteomes" id="UP000198372"/>
    </source>
</evidence>
<gene>
    <name evidence="11" type="ORF">BQ2448_5327</name>
</gene>
<dbReference type="Gene3D" id="2.70.130.10">
    <property type="entry name" value="Mannose-6-phosphate receptor binding domain"/>
    <property type="match status" value="1"/>
</dbReference>
<sequence length="675" mass="72019">MTPPWVWWILLASASAPVAVHSLSSHSPRDLYSHPQFKVVVSEQVVLNDTIPNLLSQAKTASDDIANAHILRIASGQAFLCTVPSVSEDEVEHSVKETTKDAVALQEERERGLENGLALLEPLRTQCLYSKKNWFTYSFCYGKHIRQFHELRVAGSVEPVEDVNNWSYTLGRYPAPQPAIEKASPPRHVGGGGGGGGAGNNNGRANPAALAPGATSAVSTRAPGTLGGGPEMGLGDDEGGLYLTQIWDDGTICDKTGLPREVEVQVRIPEVEEVGKKALIDLTRSIPRLQFHCNTQTIDRIALIRETAICRYVMIIHTPRLCSEPVFLERQRASSSSDKGPSAIECRPVVRHLRESVDAPKVPTGPPIVREDYEEVLAGHRLPKKTNAKTPDAVQQQQPQQKPPPKQVAPEEIAADVNAPSKAGVGTAQLPLEEWGESIDLELVYDPMTGQVVEAAIIPLAEDGAVPTTPPFDQGPDEGQPIAAGQGSTFDEMKDNFLAQLDGTPKGTGKKKGEEVDEKEDDTLDRLERMQELAKALNALLQPGDAAGVEGQVPAGNAAVAGGAAGGGGVGQGGARIIKPIMIPVDTPGGLAGAVKAALEQIKAQPGITVGGGRDGPPSGPIGYDGDEDVGKKGLEEVKVSKEYERLTEAFGRKWEEDGDEEAGEEGQERKRDEL</sequence>
<feature type="chain" id="PRO_5012330781" description="Protein OS-9 homolog" evidence="9">
    <location>
        <begin position="23"/>
        <end position="675"/>
    </location>
</feature>
<organism evidence="11 12">
    <name type="scientific">Microbotryum intermedium</name>
    <dbReference type="NCBI Taxonomy" id="269621"/>
    <lineage>
        <taxon>Eukaryota</taxon>
        <taxon>Fungi</taxon>
        <taxon>Dikarya</taxon>
        <taxon>Basidiomycota</taxon>
        <taxon>Pucciniomycotina</taxon>
        <taxon>Microbotryomycetes</taxon>
        <taxon>Microbotryales</taxon>
        <taxon>Microbotryaceae</taxon>
        <taxon>Microbotryum</taxon>
    </lineage>
</organism>
<evidence type="ECO:0000256" key="6">
    <source>
        <dbReference type="ARBA" id="ARBA00022824"/>
    </source>
</evidence>
<dbReference type="PROSITE" id="PS51914">
    <property type="entry name" value="MRH"/>
    <property type="match status" value="1"/>
</dbReference>
<feature type="compositionally biased region" description="Gly residues" evidence="8">
    <location>
        <begin position="189"/>
        <end position="200"/>
    </location>
</feature>
<proteinExistence type="inferred from homology"/>
<feature type="region of interest" description="Disordered" evidence="8">
    <location>
        <begin position="177"/>
        <end position="229"/>
    </location>
</feature>
<dbReference type="Proteomes" id="UP000198372">
    <property type="component" value="Unassembled WGS sequence"/>
</dbReference>
<dbReference type="GO" id="GO:0030968">
    <property type="term" value="P:endoplasmic reticulum unfolded protein response"/>
    <property type="evidence" value="ECO:0007669"/>
    <property type="project" value="InterPro"/>
</dbReference>
<evidence type="ECO:0000256" key="2">
    <source>
        <dbReference type="ARBA" id="ARBA00009918"/>
    </source>
</evidence>
<dbReference type="InterPro" id="IPR012913">
    <property type="entry name" value="OS9-like_dom"/>
</dbReference>
<dbReference type="OrthoDB" id="448954at2759"/>
<dbReference type="InterPro" id="IPR009011">
    <property type="entry name" value="Man6P_isomerase_rcpt-bd_dom_sf"/>
</dbReference>
<dbReference type="PANTHER" id="PTHR15414:SF0">
    <property type="entry name" value="ENDOPLASMIC RETICULUM LECTIN 1"/>
    <property type="match status" value="1"/>
</dbReference>
<feature type="compositionally biased region" description="Acidic residues" evidence="8">
    <location>
        <begin position="657"/>
        <end position="666"/>
    </location>
</feature>
<evidence type="ECO:0000256" key="7">
    <source>
        <dbReference type="ARBA" id="ARBA00023157"/>
    </source>
</evidence>
<name>A0A238F9G5_9BASI</name>
<reference evidence="12" key="1">
    <citation type="submission" date="2016-09" db="EMBL/GenBank/DDBJ databases">
        <authorList>
            <person name="Jeantristanb JTB J.-T."/>
            <person name="Ricardo R."/>
        </authorList>
    </citation>
    <scope>NUCLEOTIDE SEQUENCE [LARGE SCALE GENOMIC DNA]</scope>
</reference>
<dbReference type="GO" id="GO:0030970">
    <property type="term" value="P:retrograde protein transport, ER to cytosol"/>
    <property type="evidence" value="ECO:0007669"/>
    <property type="project" value="TreeGrafter"/>
</dbReference>
<evidence type="ECO:0000256" key="4">
    <source>
        <dbReference type="ARBA" id="ARBA00022729"/>
    </source>
</evidence>
<keyword evidence="4 9" id="KW-0732">Signal</keyword>
<comment type="subcellular location">
    <subcellularLocation>
        <location evidence="1">Endoplasmic reticulum membrane</location>
        <topology evidence="1">Peripheral membrane protein</topology>
        <orientation evidence="1">Lumenal side</orientation>
    </subcellularLocation>
</comment>
<dbReference type="InterPro" id="IPR045149">
    <property type="entry name" value="OS-9-like"/>
</dbReference>
<dbReference type="GO" id="GO:0005788">
    <property type="term" value="C:endoplasmic reticulum lumen"/>
    <property type="evidence" value="ECO:0007669"/>
    <property type="project" value="TreeGrafter"/>
</dbReference>
<dbReference type="Pfam" id="PF07915">
    <property type="entry name" value="PRKCSH"/>
    <property type="match status" value="1"/>
</dbReference>
<keyword evidence="6" id="KW-0256">Endoplasmic reticulum</keyword>
<dbReference type="GO" id="GO:0005789">
    <property type="term" value="C:endoplasmic reticulum membrane"/>
    <property type="evidence" value="ECO:0007669"/>
    <property type="project" value="UniProtKB-SubCell"/>
</dbReference>
<dbReference type="STRING" id="269621.A0A238F9G5"/>
<evidence type="ECO:0000256" key="8">
    <source>
        <dbReference type="SAM" id="MobiDB-lite"/>
    </source>
</evidence>
<dbReference type="PANTHER" id="PTHR15414">
    <property type="entry name" value="OS-9-RELATED"/>
    <property type="match status" value="1"/>
</dbReference>
<feature type="compositionally biased region" description="Low complexity" evidence="8">
    <location>
        <begin position="201"/>
        <end position="214"/>
    </location>
</feature>
<evidence type="ECO:0000256" key="1">
    <source>
        <dbReference type="ARBA" id="ARBA00004367"/>
    </source>
</evidence>
<comment type="similarity">
    <text evidence="2">Belongs to the OS-9 family.</text>
</comment>
<dbReference type="InterPro" id="IPR044865">
    <property type="entry name" value="MRH_dom"/>
</dbReference>
<keyword evidence="5" id="KW-0430">Lectin</keyword>
<feature type="region of interest" description="Disordered" evidence="8">
    <location>
        <begin position="499"/>
        <end position="522"/>
    </location>
</feature>
<feature type="region of interest" description="Disordered" evidence="8">
    <location>
        <begin position="649"/>
        <end position="675"/>
    </location>
</feature>
<evidence type="ECO:0000259" key="10">
    <source>
        <dbReference type="PROSITE" id="PS51914"/>
    </source>
</evidence>
<evidence type="ECO:0000256" key="5">
    <source>
        <dbReference type="ARBA" id="ARBA00022734"/>
    </source>
</evidence>
<accession>A0A238F9G5</accession>
<dbReference type="AlphaFoldDB" id="A0A238F9G5"/>
<feature type="region of interest" description="Disordered" evidence="8">
    <location>
        <begin position="384"/>
        <end position="410"/>
    </location>
</feature>
<protein>
    <recommendedName>
        <fullName evidence="3">Protein OS-9 homolog</fullName>
    </recommendedName>
</protein>
<keyword evidence="12" id="KW-1185">Reference proteome</keyword>
<dbReference type="GO" id="GO:0030246">
    <property type="term" value="F:carbohydrate binding"/>
    <property type="evidence" value="ECO:0007669"/>
    <property type="project" value="UniProtKB-KW"/>
</dbReference>
<feature type="region of interest" description="Disordered" evidence="8">
    <location>
        <begin position="608"/>
        <end position="630"/>
    </location>
</feature>
<evidence type="ECO:0000313" key="11">
    <source>
        <dbReference type="EMBL" id="SCV67716.1"/>
    </source>
</evidence>
<keyword evidence="7" id="KW-1015">Disulfide bond</keyword>
<feature type="signal peptide" evidence="9">
    <location>
        <begin position="1"/>
        <end position="22"/>
    </location>
</feature>
<evidence type="ECO:0000256" key="9">
    <source>
        <dbReference type="SAM" id="SignalP"/>
    </source>
</evidence>
<dbReference type="EMBL" id="FMSP01000002">
    <property type="protein sequence ID" value="SCV67716.1"/>
    <property type="molecule type" value="Genomic_DNA"/>
</dbReference>
<feature type="domain" description="MRH" evidence="10">
    <location>
        <begin position="125"/>
        <end position="324"/>
    </location>
</feature>